<keyword evidence="1" id="KW-0596">Phosphopantetheine</keyword>
<dbReference type="InterPro" id="IPR016036">
    <property type="entry name" value="Malonyl_transacylase_ACP-bd"/>
</dbReference>
<dbReference type="PROSITE" id="PS52019">
    <property type="entry name" value="PKS_MFAS_DH"/>
    <property type="match status" value="1"/>
</dbReference>
<dbReference type="InterPro" id="IPR056501">
    <property type="entry name" value="NAD-bd_HRPKS_sdrA"/>
</dbReference>
<dbReference type="SMART" id="SM00827">
    <property type="entry name" value="PKS_AT"/>
    <property type="match status" value="1"/>
</dbReference>
<dbReference type="InterPro" id="IPR011032">
    <property type="entry name" value="GroES-like_sf"/>
</dbReference>
<dbReference type="InterPro" id="IPR016039">
    <property type="entry name" value="Thiolase-like"/>
</dbReference>
<keyword evidence="3" id="KW-0808">Transferase</keyword>
<dbReference type="InterPro" id="IPR020841">
    <property type="entry name" value="PKS_Beta-ketoAc_synthase_dom"/>
</dbReference>
<dbReference type="SUPFAM" id="SSF53901">
    <property type="entry name" value="Thiolase-like"/>
    <property type="match status" value="1"/>
</dbReference>
<dbReference type="InterPro" id="IPR009081">
    <property type="entry name" value="PP-bd_ACP"/>
</dbReference>
<dbReference type="SMART" id="SM00829">
    <property type="entry name" value="PKS_ER"/>
    <property type="match status" value="1"/>
</dbReference>
<dbReference type="Pfam" id="PF00109">
    <property type="entry name" value="ketoacyl-synt"/>
    <property type="match status" value="1"/>
</dbReference>
<feature type="active site" description="Proton acceptor; for dehydratase activity" evidence="6">
    <location>
        <position position="1023"/>
    </location>
</feature>
<evidence type="ECO:0000256" key="3">
    <source>
        <dbReference type="ARBA" id="ARBA00022679"/>
    </source>
</evidence>
<dbReference type="InterPro" id="IPR006162">
    <property type="entry name" value="Ppantetheine_attach_site"/>
</dbReference>
<dbReference type="GO" id="GO:0006633">
    <property type="term" value="P:fatty acid biosynthetic process"/>
    <property type="evidence" value="ECO:0007669"/>
    <property type="project" value="TreeGrafter"/>
</dbReference>
<dbReference type="STRING" id="1531966.A0A0A1TFJ7"/>
<dbReference type="CDD" id="cd00833">
    <property type="entry name" value="PKS"/>
    <property type="match status" value="1"/>
</dbReference>
<dbReference type="Pfam" id="PF02801">
    <property type="entry name" value="Ketoacyl-synt_C"/>
    <property type="match status" value="1"/>
</dbReference>
<evidence type="ECO:0000313" key="10">
    <source>
        <dbReference type="EMBL" id="CEJ93554.1"/>
    </source>
</evidence>
<dbReference type="Proteomes" id="UP000039046">
    <property type="component" value="Unassembled WGS sequence"/>
</dbReference>
<dbReference type="PROSITE" id="PS00012">
    <property type="entry name" value="PHOSPHOPANTETHEINE"/>
    <property type="match status" value="1"/>
</dbReference>
<dbReference type="InterPro" id="IPR020806">
    <property type="entry name" value="PKS_PP-bd"/>
</dbReference>
<dbReference type="Pfam" id="PF00698">
    <property type="entry name" value="Acyl_transf_1"/>
    <property type="match status" value="1"/>
</dbReference>
<dbReference type="InterPro" id="IPR020807">
    <property type="entry name" value="PKS_DH"/>
</dbReference>
<dbReference type="SMART" id="SM00822">
    <property type="entry name" value="PKS_KR"/>
    <property type="match status" value="1"/>
</dbReference>
<feature type="region of interest" description="N-terminal hotdog fold" evidence="6">
    <location>
        <begin position="991"/>
        <end position="1124"/>
    </location>
</feature>
<dbReference type="HOGENOM" id="CLU_000022_31_0_1"/>
<feature type="domain" description="Ketosynthase family 3 (KS3)" evidence="8">
    <location>
        <begin position="1"/>
        <end position="426"/>
    </location>
</feature>
<dbReference type="PROSITE" id="PS50075">
    <property type="entry name" value="CARRIER"/>
    <property type="match status" value="1"/>
</dbReference>
<dbReference type="PROSITE" id="PS52004">
    <property type="entry name" value="KS3_2"/>
    <property type="match status" value="1"/>
</dbReference>
<evidence type="ECO:0000256" key="2">
    <source>
        <dbReference type="ARBA" id="ARBA00022553"/>
    </source>
</evidence>
<dbReference type="Pfam" id="PF23114">
    <property type="entry name" value="NAD-bd_HRPKS_sdrA"/>
    <property type="match status" value="1"/>
</dbReference>
<organism evidence="10 11">
    <name type="scientific">[Torrubiella] hemipterigena</name>
    <dbReference type="NCBI Taxonomy" id="1531966"/>
    <lineage>
        <taxon>Eukaryota</taxon>
        <taxon>Fungi</taxon>
        <taxon>Dikarya</taxon>
        <taxon>Ascomycota</taxon>
        <taxon>Pezizomycotina</taxon>
        <taxon>Sordariomycetes</taxon>
        <taxon>Hypocreomycetidae</taxon>
        <taxon>Hypocreales</taxon>
        <taxon>Clavicipitaceae</taxon>
        <taxon>Clavicipitaceae incertae sedis</taxon>
        <taxon>'Torrubiella' clade</taxon>
    </lineage>
</organism>
<dbReference type="InterPro" id="IPR013968">
    <property type="entry name" value="PKS_KR"/>
</dbReference>
<dbReference type="Gene3D" id="3.10.129.110">
    <property type="entry name" value="Polyketide synthase dehydratase"/>
    <property type="match status" value="1"/>
</dbReference>
<sequence length="2418" mass="262750">MDDIAVIGLGLRFPGKANTPEGLWEVMVGGESQWSEFPKDRLNIDGYFHPSGNRQGSISFRGAHFLKDDVSLFDAPFFSVPADDAKAIDPQQRILLEVSYEALESAGLRKEDLDGSDTAVYVGSFVKDYEQICLRDPDWQPQYAATGNGIAIMSNRISYSFNMHGPSMTVDTGCSGSLVSVHLAAQSLRNGESKVAIAAGAGLILTPNSIMPMTALNFLSPNGKCFTFDARANGYGRGEGIGVVVMKRLEDALRDNDPIRSVIRATSVNQDGKTTGITLPSKEAQVANIRSVYASANLDFNQTGYVECHGTGTQAGDWRELKAVSETIASVRSRDNPIYVGSVKPNIGHLEGAAGVAGLIKAVLMLEKGQIPPQTNFENGNPEIDFEEWKVKVPREVTPWPVPGLKRISVNCFGFGGTNAHVIMDESPKPPIKIEEQAQTTDQLALEDTAVVEAVPEIEEDLINVTWNDSGEVQADTPLIDLGEPQVAISATIETVEEASMPVAQETSPEEPVVAAVEPVEVETPPNRLFFFSSNHKNGLLETMAAQADHISRNSTSANYLDDLSYTLTCRRSNLDWRAFTVASSTVDLHKTLVSYNPDTAKSVPFSTAPCICFTFCGQGAQWAGMGTTLKQYAPFWDCIISAGLYFKAVLAAPFDLVEELLKDEAESSLSAPHISQPATTAVQVALVELYRALGIVPDVVIGHSSGEIAAAFATGAISRESAWRIAYQRGAHVKKLTDESQQPGAMVAVTASAEEVNSLIEESDINVHAACINSRNSVTVSGVKSDVESFAELLESRQIFNRILAVDAAYHSPYMKAAADGYLSSLADLPAPSDTPIKFISSMKGTYVPSVDLSGQYWVENLVSPVQYAAAISFTDSLPKGERPDAFIEMSPSSVLRNPTLDGFHENKKPVYVSSMRRKRECEESLLESLGLLWAAGVKVDMKALAHITSPNSLPQCLTDLPSYRWNHSKSYWHESHLSLANRFREFGRHDLIGAPTADSVPFEPRWRGFLRVHENPWILNHKVQNLTIYPAAGMIAMVLEAASQVCAHDFDVLSYEITDMHIEQALIIPETEHGLEYAFNMKQLGGGVNEKGPFEFCIYSKGFDIAWSRHATGNLSIRKGDSTLSNTDFASKHADAASRCTRAVETSQVYDKLAAMGLSYGQLFRNMKDLMAGDNNNCVATITVPDTKSTMPANYEYPHLIHPATLDSFFQTLLAIQPTPKVPTYFEKIVVSAKGTNPSLPIDAYGSVEKVGERDVRADIHASDSSGFQIAITGLTLSAFQADTDTFISNRHNLCTTISWGRDIAFLESMTATDMIIYQCFKTPAVAVLQIGGSAAFALTLMTSALHYRATKGHLIHYTVVDADDALGSKLVDGLKGTTLEGCFEHVRSLEEANGRYNVTFVFDGAGEVSLENKGRVFYQQPIPDTSQADDDDDDKPPTLEEDLLMYEYLYKPFVGVVLPPDVGPVRQPHVSIVQRTLTPPGRKQRVAWYLNGVMDIIADILPDISEDLLATDVANAFFESKSEAKSSSQSIVVLMPTSCDVKVRMFAKCLNASLTATTNAKVTTLTLSDLQQDTLCDKDVISLLELADEASLHETIFHWDEHSFQTFQRIATTCKRLLCVTRESQRNDSTNPKSAALLGLTRTLRSENPRCFIGTLDLSAESISPNANEIVTRVWHQFTDPTSPLPTEFEYAERDGQIQIPRLELSRDLNAVIERPNDSYTYSYAPFDKSHNCEELYLAGDRVLSRDLGHPADNQVQILFEETFAFGSKDDFTIGADFHGKIHAVGDGVTRFNVGDQVTAFIPHADTVNNFVCVDQWLAAPFTEGFIPSLHVAAYYGLVTRARLKDENDSDVVLVHGGATPHGKAAIQVLAAYEIRIVATLLPEDDDADRNELEALGVPAEDIININSNLPASLPSVDVVYDASGVDTPLHHLKKTGILLRLASNPPLTKYTPIETIITIDIAQLSADSPSKIASIFHSACTLAHSNPNIFTAPTYRKHTVCNFTSAITTLTPRTPIAIQTSSTTLRVSQKREIISLKGCISSNRTYVLVGGLGGLGRKIAQLLIAHGAKYLHFISRSTTLTSERQTWLDGIRSQGISVEVLAVDITDPDSLSVLPQDIEAVFHCAAVIEDSIFDNMTYTSWKAALAPKFASWNIVHASPTSAIQIFLSSSAGIIGARGQSNYAAGNTFLDSLAGYCLSRGQPAVSLDLGPIVGAGMLLENEDTLRALRSSGFIEIHYDDFLTILGHALRQQSFAGSATPKQVVLGVGTGGLLLQNNPADPYWSGTAIYAALDVADLSRTTYVRGDAHQTKSSKLDLANAQSATHAAEMVCAGLRAMMARAMSMPEEDIDVGRPPKAYGVDSLVAVGIRNWIGASCEVDVSVFELLSDASIFEVAEGVVAKLQSGDVATAGDEVS</sequence>
<dbReference type="Pfam" id="PF08659">
    <property type="entry name" value="KR"/>
    <property type="match status" value="1"/>
</dbReference>
<dbReference type="InterPro" id="IPR042104">
    <property type="entry name" value="PKS_dehydratase_sf"/>
</dbReference>
<dbReference type="EMBL" id="CDHN01000005">
    <property type="protein sequence ID" value="CEJ93554.1"/>
    <property type="molecule type" value="Genomic_DNA"/>
</dbReference>
<dbReference type="GO" id="GO:0030639">
    <property type="term" value="P:polyketide biosynthetic process"/>
    <property type="evidence" value="ECO:0007669"/>
    <property type="project" value="UniProtKB-ARBA"/>
</dbReference>
<dbReference type="PANTHER" id="PTHR43775:SF29">
    <property type="entry name" value="ASPERFURANONE POLYKETIDE SYNTHASE AFOG-RELATED"/>
    <property type="match status" value="1"/>
</dbReference>
<keyword evidence="4" id="KW-0560">Oxidoreductase</keyword>
<evidence type="ECO:0000313" key="11">
    <source>
        <dbReference type="Proteomes" id="UP000039046"/>
    </source>
</evidence>
<dbReference type="GO" id="GO:0031177">
    <property type="term" value="F:phosphopantetheine binding"/>
    <property type="evidence" value="ECO:0007669"/>
    <property type="project" value="InterPro"/>
</dbReference>
<feature type="region of interest" description="C-terminal hotdog fold" evidence="6">
    <location>
        <begin position="1143"/>
        <end position="1288"/>
    </location>
</feature>
<dbReference type="Gene3D" id="1.10.1200.10">
    <property type="entry name" value="ACP-like"/>
    <property type="match status" value="1"/>
</dbReference>
<dbReference type="Gene3D" id="3.40.47.10">
    <property type="match status" value="1"/>
</dbReference>
<dbReference type="SUPFAM" id="SSF52151">
    <property type="entry name" value="FabD/lysophospholipase-like"/>
    <property type="match status" value="1"/>
</dbReference>
<dbReference type="InterPro" id="IPR049552">
    <property type="entry name" value="PKS_DH_N"/>
</dbReference>
<dbReference type="Pfam" id="PF14765">
    <property type="entry name" value="PS-DH"/>
    <property type="match status" value="1"/>
</dbReference>
<evidence type="ECO:0000259" key="7">
    <source>
        <dbReference type="PROSITE" id="PS50075"/>
    </source>
</evidence>
<dbReference type="InterPro" id="IPR014031">
    <property type="entry name" value="Ketoacyl_synth_C"/>
</dbReference>
<evidence type="ECO:0000256" key="1">
    <source>
        <dbReference type="ARBA" id="ARBA00022450"/>
    </source>
</evidence>
<dbReference type="InterPro" id="IPR014030">
    <property type="entry name" value="Ketoacyl_synth_N"/>
</dbReference>
<dbReference type="InterPro" id="IPR001227">
    <property type="entry name" value="Ac_transferase_dom_sf"/>
</dbReference>
<dbReference type="InterPro" id="IPR057326">
    <property type="entry name" value="KR_dom"/>
</dbReference>
<protein>
    <submittedName>
        <fullName evidence="10">Putative Polyketide synthase</fullName>
    </submittedName>
</protein>
<dbReference type="SUPFAM" id="SSF51735">
    <property type="entry name" value="NAD(P)-binding Rossmann-fold domains"/>
    <property type="match status" value="3"/>
</dbReference>
<dbReference type="GO" id="GO:0016491">
    <property type="term" value="F:oxidoreductase activity"/>
    <property type="evidence" value="ECO:0007669"/>
    <property type="project" value="UniProtKB-KW"/>
</dbReference>
<evidence type="ECO:0000256" key="6">
    <source>
        <dbReference type="PROSITE-ProRule" id="PRU01363"/>
    </source>
</evidence>
<dbReference type="InterPro" id="IPR050091">
    <property type="entry name" value="PKS_NRPS_Biosynth_Enz"/>
</dbReference>
<dbReference type="InterPro" id="IPR020843">
    <property type="entry name" value="ER"/>
</dbReference>
<evidence type="ECO:0000256" key="4">
    <source>
        <dbReference type="ARBA" id="ARBA00023002"/>
    </source>
</evidence>
<dbReference type="SUPFAM" id="SSF55048">
    <property type="entry name" value="Probable ACP-binding domain of malonyl-CoA ACP transacylase"/>
    <property type="match status" value="1"/>
</dbReference>
<dbReference type="SUPFAM" id="SSF50129">
    <property type="entry name" value="GroES-like"/>
    <property type="match status" value="1"/>
</dbReference>
<keyword evidence="11" id="KW-1185">Reference proteome</keyword>
<dbReference type="OrthoDB" id="329835at2759"/>
<name>A0A0A1TFJ7_9HYPO</name>
<dbReference type="Gene3D" id="3.30.70.3290">
    <property type="match status" value="1"/>
</dbReference>
<dbReference type="InterPro" id="IPR049900">
    <property type="entry name" value="PKS_mFAS_DH"/>
</dbReference>
<dbReference type="SMART" id="SM00823">
    <property type="entry name" value="PKS_PP"/>
    <property type="match status" value="1"/>
</dbReference>
<dbReference type="Gene3D" id="3.40.50.720">
    <property type="entry name" value="NAD(P)-binding Rossmann-like Domain"/>
    <property type="match status" value="2"/>
</dbReference>
<accession>A0A0A1TFJ7</accession>
<dbReference type="SUPFAM" id="SSF47336">
    <property type="entry name" value="ACP-like"/>
    <property type="match status" value="1"/>
</dbReference>
<dbReference type="PANTHER" id="PTHR43775">
    <property type="entry name" value="FATTY ACID SYNTHASE"/>
    <property type="match status" value="1"/>
</dbReference>
<keyword evidence="5" id="KW-0511">Multifunctional enzyme</keyword>
<dbReference type="Pfam" id="PF16197">
    <property type="entry name" value="KAsynt_C_assoc"/>
    <property type="match status" value="1"/>
</dbReference>
<dbReference type="InterPro" id="IPR032821">
    <property type="entry name" value="PKS_assoc"/>
</dbReference>
<dbReference type="InterPro" id="IPR014043">
    <property type="entry name" value="Acyl_transferase_dom"/>
</dbReference>
<feature type="domain" description="Carrier" evidence="7">
    <location>
        <begin position="2331"/>
        <end position="2405"/>
    </location>
</feature>
<keyword evidence="2" id="KW-0597">Phosphoprotein</keyword>
<dbReference type="Gene3D" id="3.40.366.10">
    <property type="entry name" value="Malonyl-Coenzyme A Acyl Carrier Protein, domain 2"/>
    <property type="match status" value="1"/>
</dbReference>
<proteinExistence type="predicted"/>
<gene>
    <name evidence="10" type="ORF">VHEMI09134</name>
</gene>
<dbReference type="InterPro" id="IPR049551">
    <property type="entry name" value="PKS_DH_C"/>
</dbReference>
<feature type="active site" description="Proton donor; for dehydratase activity" evidence="6">
    <location>
        <position position="1209"/>
    </location>
</feature>
<feature type="domain" description="PKS/mFAS DH" evidence="9">
    <location>
        <begin position="991"/>
        <end position="1288"/>
    </location>
</feature>
<evidence type="ECO:0000259" key="9">
    <source>
        <dbReference type="PROSITE" id="PS52019"/>
    </source>
</evidence>
<dbReference type="InterPro" id="IPR036291">
    <property type="entry name" value="NAD(P)-bd_dom_sf"/>
</dbReference>
<dbReference type="InterPro" id="IPR036736">
    <property type="entry name" value="ACP-like_sf"/>
</dbReference>
<dbReference type="SMART" id="SM00826">
    <property type="entry name" value="PKS_DH"/>
    <property type="match status" value="1"/>
</dbReference>
<reference evidence="10 11" key="1">
    <citation type="journal article" date="2015" name="Genome Announc.">
        <title>Draft Genome Sequence and Gene Annotation of the Entomopathogenic Fungus Verticillium hemipterigenum.</title>
        <authorList>
            <person name="Horn F."/>
            <person name="Habel A."/>
            <person name="Scharf D.H."/>
            <person name="Dworschak J."/>
            <person name="Brakhage A.A."/>
            <person name="Guthke R."/>
            <person name="Hertweck C."/>
            <person name="Linde J."/>
        </authorList>
    </citation>
    <scope>NUCLEOTIDE SEQUENCE [LARGE SCALE GENOMIC DNA]</scope>
</reference>
<dbReference type="SMART" id="SM00825">
    <property type="entry name" value="PKS_KS"/>
    <property type="match status" value="1"/>
</dbReference>
<evidence type="ECO:0000256" key="5">
    <source>
        <dbReference type="ARBA" id="ARBA00023268"/>
    </source>
</evidence>
<dbReference type="Gene3D" id="3.90.180.10">
    <property type="entry name" value="Medium-chain alcohol dehydrogenases, catalytic domain"/>
    <property type="match status" value="1"/>
</dbReference>
<dbReference type="InterPro" id="IPR016035">
    <property type="entry name" value="Acyl_Trfase/lysoPLipase"/>
</dbReference>
<evidence type="ECO:0000259" key="8">
    <source>
        <dbReference type="PROSITE" id="PS52004"/>
    </source>
</evidence>
<dbReference type="GO" id="GO:0004312">
    <property type="term" value="F:fatty acid synthase activity"/>
    <property type="evidence" value="ECO:0007669"/>
    <property type="project" value="TreeGrafter"/>
</dbReference>
<dbReference type="Pfam" id="PF21089">
    <property type="entry name" value="PKS_DH_N"/>
    <property type="match status" value="1"/>
</dbReference>